<dbReference type="EMBL" id="CP019327">
    <property type="protein sequence ID" value="APX95340.1"/>
    <property type="molecule type" value="Genomic_DNA"/>
</dbReference>
<dbReference type="SUPFAM" id="SSF54373">
    <property type="entry name" value="FAD-linked reductases, C-terminal domain"/>
    <property type="match status" value="1"/>
</dbReference>
<dbReference type="InterPro" id="IPR002937">
    <property type="entry name" value="Amino_oxidase"/>
</dbReference>
<reference evidence="6 7" key="2">
    <citation type="submission" date="2017-01" db="EMBL/GenBank/DDBJ databases">
        <authorList>
            <person name="Mah S.A."/>
            <person name="Swanson W.J."/>
            <person name="Moy G.W."/>
            <person name="Vacquier V.D."/>
        </authorList>
    </citation>
    <scope>NUCLEOTIDE SEQUENCE [LARGE SCALE GENOMIC DNA]</scope>
    <source>
        <strain evidence="6 7">CGMCC 1.8909</strain>
    </source>
</reference>
<dbReference type="RefSeq" id="WP_076579202.1">
    <property type="nucleotide sequence ID" value="NZ_CP019327.1"/>
</dbReference>
<evidence type="ECO:0000256" key="3">
    <source>
        <dbReference type="ARBA" id="ARBA00023002"/>
    </source>
</evidence>
<feature type="domain" description="Amine oxidase" evidence="4">
    <location>
        <begin position="19"/>
        <end position="451"/>
    </location>
</feature>
<sequence>MTNTRTTDRADVGVVGAGLAGLVAARELTAGGLDAVVLEARDRVGGRTASKSLSTGGTIDLGAEWIGSEHARVLELVDEFDLELCEQYRSGVDRVAVTGEVFEHEERFRALAPESTAELRDAFERVETLRRDVPLEAPQEAAEADRWDGTTLESWKREVLATDAARETFDAFVRAEFAVEPTQLSLLSFVSAVDAGGGLETVTDSGGVTQEYRLAGSTQQLSQGLAETLGDALRLSEPVRRIDRRGDDVTLETSDGSYVVSNAVVAVPPPLIERIEHDPPLPARRRGLLQRMPMGAVIKCVAAYEEPFWREAGYSGSVLATDGVVSEIADATLPDGDRGLLIAFVAGGNALEWSERPASERRERVLEECARYLGSRAVDPLEYVDEAWSTTRWSTGGYNAVMAPGTVTTCGGALREPVDGVHWAGSETALEGRGFMEGAIRSGERVANEILEGLGG</sequence>
<protein>
    <submittedName>
        <fullName evidence="5 6">Amine oxidase</fullName>
    </submittedName>
</protein>
<gene>
    <name evidence="5" type="ORF">BB347_01220</name>
    <name evidence="6" type="ORF">SAMN05421809_0816</name>
</gene>
<organism evidence="6 7">
    <name type="scientific">Natronorubrum daqingense</name>
    <dbReference type="NCBI Taxonomy" id="588898"/>
    <lineage>
        <taxon>Archaea</taxon>
        <taxon>Methanobacteriati</taxon>
        <taxon>Methanobacteriota</taxon>
        <taxon>Stenosarchaea group</taxon>
        <taxon>Halobacteria</taxon>
        <taxon>Halobacteriales</taxon>
        <taxon>Natrialbaceae</taxon>
        <taxon>Natronorubrum</taxon>
    </lineage>
</organism>
<dbReference type="Gene3D" id="3.50.50.60">
    <property type="entry name" value="FAD/NAD(P)-binding domain"/>
    <property type="match status" value="1"/>
</dbReference>
<dbReference type="Proteomes" id="UP000185687">
    <property type="component" value="Unassembled WGS sequence"/>
</dbReference>
<dbReference type="AlphaFoldDB" id="A0A1N6ZIN9"/>
<dbReference type="Gene3D" id="1.10.405.10">
    <property type="entry name" value="Guanine Nucleotide Dissociation Inhibitor, domain 1"/>
    <property type="match status" value="1"/>
</dbReference>
<dbReference type="GeneID" id="30954521"/>
<accession>A0A1N6ZIN9</accession>
<dbReference type="InterPro" id="IPR001613">
    <property type="entry name" value="Flavin_amine_oxidase"/>
</dbReference>
<dbReference type="STRING" id="588898.BB347_01220"/>
<dbReference type="InterPro" id="IPR036188">
    <property type="entry name" value="FAD/NAD-bd_sf"/>
</dbReference>
<comment type="cofactor">
    <cofactor evidence="1">
        <name>FAD</name>
        <dbReference type="ChEBI" id="CHEBI:57692"/>
    </cofactor>
</comment>
<dbReference type="Proteomes" id="UP000187321">
    <property type="component" value="Chromosome"/>
</dbReference>
<keyword evidence="3" id="KW-0560">Oxidoreductase</keyword>
<name>A0A1N6ZIN9_9EURY</name>
<evidence type="ECO:0000313" key="6">
    <source>
        <dbReference type="EMBL" id="SIR26657.1"/>
    </source>
</evidence>
<evidence type="ECO:0000259" key="4">
    <source>
        <dbReference type="Pfam" id="PF01593"/>
    </source>
</evidence>
<comment type="similarity">
    <text evidence="2">Belongs to the flavin monoamine oxidase family.</text>
</comment>
<evidence type="ECO:0000256" key="2">
    <source>
        <dbReference type="ARBA" id="ARBA00005995"/>
    </source>
</evidence>
<dbReference type="Pfam" id="PF01593">
    <property type="entry name" value="Amino_oxidase"/>
    <property type="match status" value="1"/>
</dbReference>
<reference evidence="5 8" key="1">
    <citation type="submission" date="2017-01" db="EMBL/GenBank/DDBJ databases">
        <title>Complete genome sequence of Haloterrigena daqingensis type strain (JX313T).</title>
        <authorList>
            <person name="Shuang W."/>
        </authorList>
    </citation>
    <scope>NUCLEOTIDE SEQUENCE [LARGE SCALE GENOMIC DNA]</scope>
    <source>
        <strain evidence="5 8">JX313</strain>
    </source>
</reference>
<evidence type="ECO:0000256" key="1">
    <source>
        <dbReference type="ARBA" id="ARBA00001974"/>
    </source>
</evidence>
<dbReference type="EMBL" id="FTNP01000001">
    <property type="protein sequence ID" value="SIR26657.1"/>
    <property type="molecule type" value="Genomic_DNA"/>
</dbReference>
<dbReference type="GO" id="GO:0016491">
    <property type="term" value="F:oxidoreductase activity"/>
    <property type="evidence" value="ECO:0007669"/>
    <property type="project" value="UniProtKB-KW"/>
</dbReference>
<dbReference type="OrthoDB" id="203172at2157"/>
<evidence type="ECO:0000313" key="7">
    <source>
        <dbReference type="Proteomes" id="UP000185687"/>
    </source>
</evidence>
<dbReference type="Gene3D" id="3.90.660.10">
    <property type="match status" value="1"/>
</dbReference>
<dbReference type="PRINTS" id="PR00757">
    <property type="entry name" value="AMINEOXDASEF"/>
</dbReference>
<evidence type="ECO:0000313" key="8">
    <source>
        <dbReference type="Proteomes" id="UP000187321"/>
    </source>
</evidence>
<dbReference type="KEGG" id="hda:BB347_01220"/>
<dbReference type="PANTHER" id="PTHR43563:SF1">
    <property type="entry name" value="AMINE OXIDASE [FLAVIN-CONTAINING] B"/>
    <property type="match status" value="1"/>
</dbReference>
<keyword evidence="7" id="KW-1185">Reference proteome</keyword>
<proteinExistence type="inferred from homology"/>
<dbReference type="PANTHER" id="PTHR43563">
    <property type="entry name" value="AMINE OXIDASE"/>
    <property type="match status" value="1"/>
</dbReference>
<dbReference type="InterPro" id="IPR050703">
    <property type="entry name" value="Flavin_MAO"/>
</dbReference>
<dbReference type="SUPFAM" id="SSF51905">
    <property type="entry name" value="FAD/NAD(P)-binding domain"/>
    <property type="match status" value="1"/>
</dbReference>
<evidence type="ECO:0000313" key="5">
    <source>
        <dbReference type="EMBL" id="APX95340.1"/>
    </source>
</evidence>